<dbReference type="InterPro" id="IPR042222">
    <property type="entry name" value="Dynein_2_N"/>
</dbReference>
<dbReference type="FunFam" id="3.20.180.20:FF:000001">
    <property type="entry name" value="Dynein axonemal heavy chain 5"/>
    <property type="match status" value="1"/>
</dbReference>
<feature type="compositionally biased region" description="Acidic residues" evidence="25">
    <location>
        <begin position="107"/>
        <end position="134"/>
    </location>
</feature>
<dbReference type="InterPro" id="IPR041658">
    <property type="entry name" value="AAA_lid_11"/>
</dbReference>
<comment type="function">
    <text evidence="16">As part of the axonemal inner dynein arm complex plays a central role in ciliary beat. Expressed in sperm flagellum, it is required for sperm motility. Dyneins are microtubule-based molecular motors possessing ATPase activities that can convert the chemical energy of ATP into relative sliding between adjacent microtubule doublets to generate ciliary bending.</text>
</comment>
<evidence type="ECO:0000313" key="28">
    <source>
        <dbReference type="Proteomes" id="UP000007799"/>
    </source>
</evidence>
<dbReference type="InterPro" id="IPR013602">
    <property type="entry name" value="Dynein_heavy_linker"/>
</dbReference>
<dbReference type="InterPro" id="IPR043157">
    <property type="entry name" value="Dynein_AAA1S"/>
</dbReference>
<evidence type="ECO:0000259" key="26">
    <source>
        <dbReference type="SMART" id="SM00382"/>
    </source>
</evidence>
<feature type="compositionally biased region" description="Pro residues" evidence="25">
    <location>
        <begin position="139"/>
        <end position="151"/>
    </location>
</feature>
<dbReference type="GO" id="GO:0005524">
    <property type="term" value="F:ATP binding"/>
    <property type="evidence" value="ECO:0007669"/>
    <property type="project" value="UniProtKB-KW"/>
</dbReference>
<sequence>MSENTTATAQEPSAQAEANASATPPPDTTDNQQAQQEQAQQEPQSQESKDKAPAARADGGTANAMSKSSSIKASKRASAVQSKAGTRKASAINTRASSAVGDRGGNEDEEYEEYEDDEEELADEEESDGEEIEVLVDPQPDPDPIPAPPPKPANLRDFMVNEIKSRVHLEGTTESEWNNDMSFQAIFNFFTRRSSVLLTVYQSEGMLVVSHSPPAYPVGRLIYFVRAKPELIYPDSQFDDIVHTGVLQQDYLDSLVRLMNDLFSPLMSHAAKQWPDSVRNEFAAGMNRFMSSLTDVASKSDHNTVLYVPNEDLSRPMEVMLADRDLVQRLETTVIRWTRQVKDVLNTTHAEQGADIELPTDEIDFWQRRFQDMSGISEQLDKEGVATILKILEAAGSSYLNQFQSWSQRIKDGMEVSKANFKFLGVLRDPCTRLYTSNLNAIAEKLPTIIDLIRLIELHSQHYTSREQITSLFQKVSNAIIMRCRECISLDEIFEGDVDDSVRIVTDAISCCEAWKSIYEKRKAAHLPHSSKPWVVSHSSVFAQIDAFIQRCKDLLIVCSGQKHFARKKGVDKVPLPHFAGTRGLEVARALSGVEARFEESLTLLRKHEAHILDVKSSKYQGYFNTFKESVKELEVMVQNAVTTAFQHVTTVENGVELIETFGPLGQRDIVKRALDKCTAHVFKMFADQLEDVKAYFNNYRQAPPLEPGMPPYAGASMWATGLLNQITHVHGALANAKYVQPGAFGDEVLHQYTLLAGALRDFVSKAHSTWVGEIKTDLAALLNNPLLKRDGTRTLLLLNFDKDLLVLFAEVKHWLKLGLDIPSTAMEMFHKNEELRALRCFIMLVVRDYNQIIEKLSVEEQALFRERIRFLDSKVQHGLTKLTWASKGIKDYYVADCRMHAKQLKEHVDKYMLTNQRIARLCAYAEKQTMVSISLKRVYTVTEFHEAQQEQIAAVRKRFLDVHREIVRNLQKTYEVFKKDGHDVQQHWRRYVQKVDRMLEESLRTNVKRSLNEFVRAIVGDGKSIPSPVFRVNVALEDRNIVLQPTYGHLCDVALSLHKEMVDALLGLDRLTTILCKGIPANAQLHSRTTRTQASLAATSSHGSGAGNRSNNALRKGAAKTGTTSSLAAASTATVSTTAAAARDGLSFFECSRDDADVLKMRRYLEQGLKDNEPNLRDYVGVWHESYHEIWQTDIERFLQRYAQMNPPLAQFDGDIARYAEVANNVQKEETFTPINFVQLDCTMLKYSLLELCNQWQEQLTELLHRRAKGDLARVREYLQTQSELLSRVPEGLSEVISAVENLNAAKAQAPRVEAKFGPLQEEFEILEKYEVELSDEVSAQLDSLPAQWNKFKLALDQADDILADAKAKCKTDLLADMDDLSRSVTEVRATFVTTGPFAATITPDEALQAIEEFRHKLENIRSSEESLKAGLKVFGISHEPFKEVADTHRDLDQLTQLWTLAKEWDDRYNEWKQTQFADVDTDAMEQQAVQYNKKFVKLAREVKDKDWDMVQTYRRRVEQFKRTMPLIQDLKNPALRQRHWHELQEHVGSTFDHTSAEFTLGTMIDLGFDRFVEEVNAISGAASKELSIEQGIDEIAEVWGSTSLEIGAYKDRGHYTLKGTDEIYQLLEDHQVTLSTMKASRFVKAFESDVDFWERTLSMVLEVIEVLLTVQRQWMYLENIFTGEDIRRQLPIETNKFDAIDDQFLKIGQRLHEDPNAQRGTHAKGLLQQLNDMNLVLEQIQKSLDEYLETKRQYFPRFYFVSNDDLLEILGQSKNPKAVQPHLLKCFDSIKALELNTPPGRKVTQALGMHSPDGEYVPFKVPVALDGPVESWLLKVEGEMRHSLKALLQDSIVAHKKQKRDKWLREWAGQLVLTVSQLAWTSQCVAAMSDAKGGPKKGLKVLKKKWVSLLNKLTEAVRSVKNKTQRKKLVALITIEVHSRDVIDRLTKVPNINHNAFEWLMQLRFYWEHGSDAATVGECVIRQTNTRFTYGYEYLGNSGRLVITPLTDRCYMTLTTALHLKRGGSPKGPAGTGKTETCKDLGKALGDYVIIVNVSSDGMDYKSLGGMFSGLAQTGAWGCFDEFNRINIEVLSVVAQQILSILQAQIPLSPDNPQRRFIFEGTEINLRWSCGVFITMNPGYAGRTELPDNLKSMFRPISMMKPDTGLIAEIILFGQGFSNTRVLAKKADTLYKLAVQQLSKQDHYDFGLRALVSTLLYAGRKRQAMPDIAHEEVLLMAMKDMNVAKMTNTDLPLLQGMMADLFPGVETHEEDYGKFKEAIVQDLKANGYQTTDWMVTKVIQLYETKNSRHAVMIVGHTGSGKSVAWRTLQRAMSQCKKDNVPGFEVVRDYPLNPKALSLAELYGEFNIATNEWADGVLSSVMRTTCSDDRSDQKWIVFDGPVDTLWIESMNSVMDDNKILTLINGERISMPSQVSLLFEVEDLAVASPATVSRCGMVYHDTRDLGWQPFVASWLDAFPDKGLVPVLRDLFDKFVDKMLTFVDAQCVELVPTSQLNRVKSLCCLLSALLTPGNGVQPTDAGAGGVGTKAMEQSQERERIVGQWFLFSLVWSVCAGVNEQGRKLVDNYLRELEGQFPSRDTVYEYFVDVKNGSWAHWDTELRSNWRYSPDTPFHRIHVPTVDTVRYQYLVRTLIDAKQPTLMVGPVGTGKTSVVEMVMRKLDPATFNLLTINMSSKTSSNNVQEIIEGQVEKRTKGVFVPLGGKQLLTFLDDLNMPAKDTFGSQPPLELLRQWMEYGFVYDREKQVIKHIRDMRIVAAMGPPGGGRSIISRRLQARFNLLNMTFPTDSQIKRIFGTMINLKLQDFDEGCKPVGNMVTEATIHVYNYMSTRMLPTPTKIHYLFNLRDISKVFQGMLRAHKDFHDTKDAITRLWVHECFRVFCDRLVTERDQVEFTKLVEEKLHEVFDVSLSTLCPGREVPVFADFMREGQDPVYEDVREHDKLKTVLEEKLEDYNASGHVPMDLVLFRDAVQHVARIVRVIRMQRGNMMLIGVGGSGRQSLTRLAAFVLEHKTFQIEVTRQYRMTEFREDLKALYRQAGVENKPTTFLFVDTQIVLEDFLEDINNILSSGEVPNLFPAEEMEEVFSDLRPEAKKAAVEDTPSSLTKFFIERVRNNLHVVLCMSPVGEAFRNRLRMYPGLVNCTTIDYFSAWPQDALLAVADRFMSDVDLTKGMSAAVLGGNAGGGDGDDAADSVGGGLPGHGSDAGDAKDDDASLKKGSHWAERLRSAVLSTFAVIQQSVLTASQQMLDEVKRHNYVTPTNYLELVTGYRLLLAEKRKELGDAADKLINGLDKIDETREKVEVMSVELEETKKQVAQFQRECDDYLVIIVQQKRDADDQQKAVSARSEKIGIEAQECEKLAADAEADLKEALPALQAAMDALKSLNKNDISEIKAYTKPPDLVAMVMEAVMVLRKSKPEWSEAKRQLADPNFIKQLVEFDKDNMSDKVLRKIHSYVTRPEFDPDQVGRVSNAAKSLCMWVRAMDVYGRIFKVVEPKRLALKKTQDALAAKQKSLADAQRKLKEVTEKVEELQRNYEAKLKQQQELAEKSRVTALKLDRAAKLVTGLAGERSRWEQSVAELRVSMGYLVGDCLLAAGFLSYLGPFTSTYRDSVVQRWLRHVRSCEIPCDPNFDMARFLAKPTDVRFWNIQGLPSDRFSTENGVIVTRGRRWPLMIDPQGQAIKWIKNMEREHGLKVVDLQMPDYIRTLENAIQFGTPVLMQNVGEELDPSLGPILNKAFTKVGGRLMLRLGDKEIEYNPDFRFYITTKMANPHYTPETSTKTTIVNFAVVEEGLEAQLLGIVVSKERPELEEQKNELVTKIASGKKKLVELEDRILHLLSTAKGSLLDDEELVNTLNSSKVTSVEVGEQLVVAERTEAEIDEAREGYRACAERASILFFVMNDIASIDPMYQFSLAAYINLFVKSIDSSSKAAGLEQRIESINDYHTYAVYRYTCRGLFEKHKLLFAFHMNSKILERANKIQMNEYNFFLRGGQVLDRDAQMPNPAPSWISSEAWDNITEMERLLPKFTGLAASFEQMLRDWHTWYVSPEPEAATLPGEWENACNELQRMAIVRSLRPDRVSVVATNFIVNNLGQRFVEPPPLDMRAVLSDSRPQTPLIFVLSVGVDPTKQLMDLADRCNMTERFHTLSLGQGQAPIAERLLREGTKHGHWVFLANCHLSLSWMPSLSKIVEMLEVNKPHPDFRLWLSSKPNPQFPISILQAGIKMTTEPPKGIKANMKRLYTTLTEDQFERVGAVTKYKKLMFCLTFFHSVLLERRKFQMLGWNVQYPFNDSDYEVSENLLGLFLDEYQETPWDALKYLIAGINYGGHVTDDWDRRLLLTYINELFCEDALNVEHFRVSSSDLFYVPTDGSLQSYKDYVASLPNSDPPSAFGQNANADISSMIREARTLLDTLVALQPAVTTEKGGSREDVVLELAQDMLERLPEKIDYDATAKLLAVEPNPLNVVLLQEIARYNALLSLMERHLIALRKGIQGLVVMSSDLEEILTFIFNGQVPPVWKKTYPSQKPLAGWMRDLIQRVDFFRQWAVTGRQPLIYWMSAFTFPTGFLTAVLQNAARNNAVSVDTLSWEFPVMTLDDVNIVEQPKDGVYIKGLFLEGAGWDKKRACLEEAAPMQLVCSMPTIHFKPVEKKATKKNVYACPCYYYPNRAGEGGASAWSFVIAVDLKSGDRSAEHWIKRGTALLMSLEN</sequence>
<dbReference type="InterPro" id="IPR026983">
    <property type="entry name" value="DHC"/>
</dbReference>
<dbReference type="PANTHER" id="PTHR45703:SF32">
    <property type="entry name" value="DYNEINS HEAVY CHAIN"/>
    <property type="match status" value="1"/>
</dbReference>
<dbReference type="Pfam" id="PF12777">
    <property type="entry name" value="MT"/>
    <property type="match status" value="1"/>
</dbReference>
<dbReference type="Gene3D" id="1.20.920.30">
    <property type="match status" value="1"/>
</dbReference>
<dbReference type="GO" id="GO:0005874">
    <property type="term" value="C:microtubule"/>
    <property type="evidence" value="ECO:0007669"/>
    <property type="project" value="UniProtKB-KW"/>
</dbReference>
<keyword evidence="7" id="KW-0802">TPR repeat</keyword>
<keyword evidence="28" id="KW-1185">Reference proteome</keyword>
<keyword evidence="4" id="KW-0493">Microtubule</keyword>
<dbReference type="FunFam" id="1.20.58.1120:FF:000001">
    <property type="entry name" value="dynein heavy chain 2, axonemal"/>
    <property type="match status" value="1"/>
</dbReference>
<dbReference type="OrthoDB" id="10251809at2759"/>
<dbReference type="FunFam" id="3.40.50.300:FF:002141">
    <property type="entry name" value="Dynein heavy chain"/>
    <property type="match status" value="1"/>
</dbReference>
<dbReference type="FunFam" id="1.10.8.720:FF:000008">
    <property type="entry name" value="Dynein axonemal heavy chain 2"/>
    <property type="match status" value="1"/>
</dbReference>
<evidence type="ECO:0000256" key="18">
    <source>
        <dbReference type="ARBA" id="ARBA00063032"/>
    </source>
</evidence>
<dbReference type="InterPro" id="IPR042219">
    <property type="entry name" value="AAA_lid_11_sf"/>
</dbReference>
<feature type="region of interest" description="Disordered" evidence="25">
    <location>
        <begin position="1"/>
        <end position="151"/>
    </location>
</feature>
<dbReference type="Pfam" id="PF08385">
    <property type="entry name" value="DHC_N1"/>
    <property type="match status" value="1"/>
</dbReference>
<dbReference type="GO" id="GO:0036159">
    <property type="term" value="P:inner dynein arm assembly"/>
    <property type="evidence" value="ECO:0007669"/>
    <property type="project" value="UniProtKB-ARBA"/>
</dbReference>
<keyword evidence="9" id="KW-0282">Flagellum</keyword>
<evidence type="ECO:0000256" key="7">
    <source>
        <dbReference type="ARBA" id="ARBA00022803"/>
    </source>
</evidence>
<dbReference type="GeneID" id="16077402"/>
<evidence type="ECO:0000256" key="20">
    <source>
        <dbReference type="ARBA" id="ARBA00071813"/>
    </source>
</evidence>
<dbReference type="Gene3D" id="3.40.50.300">
    <property type="entry name" value="P-loop containing nucleotide triphosphate hydrolases"/>
    <property type="match status" value="5"/>
</dbReference>
<dbReference type="Pfam" id="PF25007">
    <property type="entry name" value="DYH2-5-8_CC"/>
    <property type="match status" value="1"/>
</dbReference>
<dbReference type="InterPro" id="IPR027417">
    <property type="entry name" value="P-loop_NTPase"/>
</dbReference>
<feature type="compositionally biased region" description="Low complexity" evidence="25">
    <location>
        <begin position="62"/>
        <end position="79"/>
    </location>
</feature>
<dbReference type="Pfam" id="PF12780">
    <property type="entry name" value="AAA_8"/>
    <property type="match status" value="2"/>
</dbReference>
<keyword evidence="10" id="KW-0243">Dynein</keyword>
<evidence type="ECO:0000256" key="9">
    <source>
        <dbReference type="ARBA" id="ARBA00022846"/>
    </source>
</evidence>
<dbReference type="FunFam" id="1.20.1270.280:FF:000007">
    <property type="entry name" value="dynein heavy chain 2, axonemal"/>
    <property type="match status" value="1"/>
</dbReference>
<dbReference type="InterPro" id="IPR041228">
    <property type="entry name" value="Dynein_C"/>
</dbReference>
<evidence type="ECO:0000256" key="13">
    <source>
        <dbReference type="ARBA" id="ARBA00023175"/>
    </source>
</evidence>
<dbReference type="GO" id="GO:0036156">
    <property type="term" value="C:inner dynein arm"/>
    <property type="evidence" value="ECO:0007669"/>
    <property type="project" value="UniProtKB-ARBA"/>
</dbReference>
<evidence type="ECO:0000256" key="11">
    <source>
        <dbReference type="ARBA" id="ARBA00023054"/>
    </source>
</evidence>
<evidence type="ECO:0000256" key="23">
    <source>
        <dbReference type="ARBA" id="ARBA00082099"/>
    </source>
</evidence>
<dbReference type="InterPro" id="IPR041466">
    <property type="entry name" value="Dynein_AAA5_ext"/>
</dbReference>
<dbReference type="eggNOG" id="KOG3595">
    <property type="taxonomic scope" value="Eukaryota"/>
</dbReference>
<dbReference type="GO" id="GO:0008017">
    <property type="term" value="F:microtubule binding"/>
    <property type="evidence" value="ECO:0007669"/>
    <property type="project" value="UniProtKB-ARBA"/>
</dbReference>
<dbReference type="Gene3D" id="1.20.1270.280">
    <property type="match status" value="1"/>
</dbReference>
<dbReference type="InterPro" id="IPR041589">
    <property type="entry name" value="DNAH3_AAA_lid_1"/>
</dbReference>
<dbReference type="InterPro" id="IPR013594">
    <property type="entry name" value="Dynein_heavy_tail"/>
</dbReference>
<dbReference type="CDD" id="cd00009">
    <property type="entry name" value="AAA"/>
    <property type="match status" value="1"/>
</dbReference>
<keyword evidence="13" id="KW-0505">Motor protein</keyword>
<dbReference type="PANTHER" id="PTHR45703">
    <property type="entry name" value="DYNEIN HEAVY CHAIN"/>
    <property type="match status" value="1"/>
</dbReference>
<dbReference type="FunFam" id="1.20.920.30:FF:000005">
    <property type="entry name" value="Dynein, axonemal, heavy chain 2"/>
    <property type="match status" value="1"/>
</dbReference>
<feature type="compositionally biased region" description="Low complexity" evidence="25">
    <location>
        <begin position="32"/>
        <end position="46"/>
    </location>
</feature>
<dbReference type="FunFam" id="1.10.287.2620:FF:000002">
    <property type="entry name" value="Dynein heavy chain 2, axonemal"/>
    <property type="match status" value="1"/>
</dbReference>
<dbReference type="FunFam" id="3.40.50.300:FF:000044">
    <property type="entry name" value="Dynein heavy chain 5, axonemal"/>
    <property type="match status" value="1"/>
</dbReference>
<dbReference type="Gene3D" id="1.10.8.710">
    <property type="match status" value="1"/>
</dbReference>
<keyword evidence="12" id="KW-0969">Cilium</keyword>
<dbReference type="Pfam" id="PF12774">
    <property type="entry name" value="AAA_6"/>
    <property type="match status" value="1"/>
</dbReference>
<keyword evidence="11 24" id="KW-0175">Coiled coil</keyword>
<gene>
    <name evidence="27" type="ORF">PTSG_02320</name>
</gene>
<dbReference type="EMBL" id="GL832959">
    <property type="protein sequence ID" value="EGD81605.1"/>
    <property type="molecule type" value="Genomic_DNA"/>
</dbReference>
<dbReference type="Pfam" id="PF08393">
    <property type="entry name" value="DHC_N2"/>
    <property type="match status" value="1"/>
</dbReference>
<keyword evidence="14" id="KW-0206">Cytoskeleton</keyword>
<dbReference type="FunFam" id="1.10.472.130:FF:000003">
    <property type="entry name" value="Dynein, axonemal, heavy chain 2"/>
    <property type="match status" value="1"/>
</dbReference>
<dbReference type="Gene3D" id="1.10.8.720">
    <property type="entry name" value="Region D6 of dynein motor"/>
    <property type="match status" value="1"/>
</dbReference>
<dbReference type="Pfam" id="PF12775">
    <property type="entry name" value="AAA_7"/>
    <property type="match status" value="1"/>
</dbReference>
<dbReference type="Gene3D" id="1.20.920.20">
    <property type="match status" value="1"/>
</dbReference>
<evidence type="ECO:0000256" key="12">
    <source>
        <dbReference type="ARBA" id="ARBA00023069"/>
    </source>
</evidence>
<dbReference type="FunCoup" id="F2U1V3">
    <property type="interactions" value="66"/>
</dbReference>
<evidence type="ECO:0000256" key="19">
    <source>
        <dbReference type="ARBA" id="ARBA00064223"/>
    </source>
</evidence>
<dbReference type="InterPro" id="IPR004273">
    <property type="entry name" value="Dynein_heavy_D6_P-loop"/>
</dbReference>
<dbReference type="FunFam" id="3.40.50.300:FF:000049">
    <property type="entry name" value="Dynein, axonemal, heavy chain 5"/>
    <property type="match status" value="1"/>
</dbReference>
<keyword evidence="8" id="KW-0067">ATP-binding</keyword>
<feature type="coiled-coil region" evidence="24">
    <location>
        <begin position="3312"/>
        <end position="3346"/>
    </location>
</feature>
<dbReference type="Proteomes" id="UP000007799">
    <property type="component" value="Unassembled WGS sequence"/>
</dbReference>
<dbReference type="Pfam" id="PF17852">
    <property type="entry name" value="Dynein_AAA_lid"/>
    <property type="match status" value="1"/>
</dbReference>
<evidence type="ECO:0000256" key="14">
    <source>
        <dbReference type="ARBA" id="ARBA00023212"/>
    </source>
</evidence>
<evidence type="ECO:0000256" key="10">
    <source>
        <dbReference type="ARBA" id="ARBA00023017"/>
    </source>
</evidence>
<evidence type="ECO:0000256" key="15">
    <source>
        <dbReference type="ARBA" id="ARBA00023273"/>
    </source>
</evidence>
<accession>F2U1V3</accession>
<dbReference type="GO" id="GO:0060294">
    <property type="term" value="P:cilium movement involved in cell motility"/>
    <property type="evidence" value="ECO:0007669"/>
    <property type="project" value="UniProtKB-ARBA"/>
</dbReference>
<dbReference type="InterPro" id="IPR035699">
    <property type="entry name" value="AAA_6"/>
</dbReference>
<dbReference type="KEGG" id="sre:PTSG_02320"/>
<dbReference type="InterPro" id="IPR042228">
    <property type="entry name" value="Dynein_linker_3"/>
</dbReference>
<dbReference type="Gene3D" id="1.10.287.2620">
    <property type="match status" value="1"/>
</dbReference>
<dbReference type="InterPro" id="IPR035706">
    <property type="entry name" value="AAA_9"/>
</dbReference>
<evidence type="ECO:0000256" key="5">
    <source>
        <dbReference type="ARBA" id="ARBA00022737"/>
    </source>
</evidence>
<keyword evidence="3" id="KW-0963">Cytoplasm</keyword>
<evidence type="ECO:0000313" key="27">
    <source>
        <dbReference type="EMBL" id="EGD81605.1"/>
    </source>
</evidence>
<dbReference type="Gene3D" id="1.20.58.1120">
    <property type="match status" value="1"/>
</dbReference>
<comment type="subunit">
    <text evidence="19">Part of the axonemal inner dynein arm complex that consists of at least two heavy chains and a number of intermediate and light chains. Interacts with DNAI4.</text>
</comment>
<evidence type="ECO:0000256" key="24">
    <source>
        <dbReference type="SAM" id="Coils"/>
    </source>
</evidence>
<dbReference type="InParanoid" id="F2U1V3"/>
<dbReference type="InterPro" id="IPR024317">
    <property type="entry name" value="Dynein_heavy_chain_D4_dom"/>
</dbReference>
<feature type="domain" description="AAA+ ATPase" evidence="26">
    <location>
        <begin position="2655"/>
        <end position="2802"/>
    </location>
</feature>
<keyword evidence="5" id="KW-0677">Repeat</keyword>
<dbReference type="InterPro" id="IPR024743">
    <property type="entry name" value="Dynein_HC_stalk"/>
</dbReference>
<dbReference type="InterPro" id="IPR056759">
    <property type="entry name" value="DYH2-5-8_CC"/>
</dbReference>
<dbReference type="Gene3D" id="3.10.490.20">
    <property type="match status" value="1"/>
</dbReference>
<dbReference type="Pfam" id="PF17857">
    <property type="entry name" value="AAA_lid_1"/>
    <property type="match status" value="1"/>
</dbReference>
<dbReference type="Gene3D" id="1.20.140.100">
    <property type="entry name" value="Dynein heavy chain, N-terminal domain 2"/>
    <property type="match status" value="1"/>
</dbReference>
<evidence type="ECO:0000256" key="22">
    <source>
        <dbReference type="ARBA" id="ARBA00078558"/>
    </source>
</evidence>
<dbReference type="Gene3D" id="1.10.472.130">
    <property type="match status" value="1"/>
</dbReference>
<dbReference type="GO" id="GO:0051959">
    <property type="term" value="F:dynein light intermediate chain binding"/>
    <property type="evidence" value="ECO:0007669"/>
    <property type="project" value="InterPro"/>
</dbReference>
<evidence type="ECO:0000256" key="2">
    <source>
        <dbReference type="ARBA" id="ARBA00008887"/>
    </source>
</evidence>
<dbReference type="Pfam" id="PF18198">
    <property type="entry name" value="AAA_lid_11"/>
    <property type="match status" value="1"/>
</dbReference>
<comment type="subunit">
    <text evidence="18">The I1 inner arm complex (also known as the f dynein complex) is a two-headed isoform composed of two heavy chains (1-alpha and 1-beta), three intermediate chains and three light chains. I1 occupies a specific position proximal to the first radial spoke and repeats every 96 nm along the length of the axoneme.</text>
</comment>
<protein>
    <recommendedName>
        <fullName evidence="20">Dynein axonemal heavy chain 2</fullName>
    </recommendedName>
    <alternativeName>
        <fullName evidence="23">Axonemal beta dynein heavy chain 2</fullName>
    </alternativeName>
    <alternativeName>
        <fullName evidence="22">Ciliary dynein heavy chain 2</fullName>
    </alternativeName>
    <alternativeName>
        <fullName evidence="21">Dynein-1, subspecies f</fullName>
    </alternativeName>
</protein>
<dbReference type="FunFam" id="1.20.920.20:FF:000001">
    <property type="entry name" value="dynein heavy chain 2, axonemal"/>
    <property type="match status" value="1"/>
</dbReference>
<feature type="region of interest" description="Disordered" evidence="25">
    <location>
        <begin position="1088"/>
        <end position="1120"/>
    </location>
</feature>
<evidence type="ECO:0000256" key="3">
    <source>
        <dbReference type="ARBA" id="ARBA00022490"/>
    </source>
</evidence>
<reference evidence="27" key="1">
    <citation type="submission" date="2009-08" db="EMBL/GenBank/DDBJ databases">
        <title>Annotation of Salpingoeca rosetta.</title>
        <authorList>
            <consortium name="The Broad Institute Genome Sequencing Platform"/>
            <person name="Russ C."/>
            <person name="Cuomo C."/>
            <person name="Burger G."/>
            <person name="Gray M.W."/>
            <person name="Holland P.W.H."/>
            <person name="King N."/>
            <person name="Lang F.B.F."/>
            <person name="Roger A.J."/>
            <person name="Ruiz-Trillo I."/>
            <person name="Young S.K."/>
            <person name="Zeng Q."/>
            <person name="Gargeya S."/>
            <person name="Alvarado L."/>
            <person name="Berlin A."/>
            <person name="Chapman S.B."/>
            <person name="Chen Z."/>
            <person name="Freedman E."/>
            <person name="Gellesch M."/>
            <person name="Goldberg J."/>
            <person name="Griggs A."/>
            <person name="Gujja S."/>
            <person name="Heilman E."/>
            <person name="Heiman D."/>
            <person name="Howarth C."/>
            <person name="Mehta T."/>
            <person name="Neiman D."/>
            <person name="Pearson M."/>
            <person name="Roberts A."/>
            <person name="Saif S."/>
            <person name="Shea T."/>
            <person name="Shenoy N."/>
            <person name="Sisk P."/>
            <person name="Stolte C."/>
            <person name="Sykes S."/>
            <person name="White J."/>
            <person name="Yandava C."/>
            <person name="Haas B."/>
            <person name="Nusbaum C."/>
            <person name="Birren B."/>
        </authorList>
    </citation>
    <scope>NUCLEOTIDE SEQUENCE</scope>
    <source>
        <strain evidence="27">ATCC 50818</strain>
    </source>
</reference>
<comment type="subcellular location">
    <subcellularLocation>
        <location evidence="1">Cytoplasm</location>
        <location evidence="1">Cytoskeleton</location>
        <location evidence="1">Flagellum axoneme</location>
    </subcellularLocation>
</comment>
<dbReference type="InterPro" id="IPR043160">
    <property type="entry name" value="Dynein_C_barrel"/>
</dbReference>
<evidence type="ECO:0000256" key="25">
    <source>
        <dbReference type="SAM" id="MobiDB-lite"/>
    </source>
</evidence>
<feature type="compositionally biased region" description="Basic and acidic residues" evidence="25">
    <location>
        <begin position="3222"/>
        <end position="3232"/>
    </location>
</feature>
<organism evidence="27 28">
    <name type="scientific">Salpingoeca rosetta (strain ATCC 50818 / BSB-021)</name>
    <dbReference type="NCBI Taxonomy" id="946362"/>
    <lineage>
        <taxon>Eukaryota</taxon>
        <taxon>Choanoflagellata</taxon>
        <taxon>Craspedida</taxon>
        <taxon>Salpingoecidae</taxon>
        <taxon>Salpingoeca</taxon>
    </lineage>
</organism>
<evidence type="ECO:0000256" key="21">
    <source>
        <dbReference type="ARBA" id="ARBA00077719"/>
    </source>
</evidence>
<evidence type="ECO:0000256" key="1">
    <source>
        <dbReference type="ARBA" id="ARBA00004611"/>
    </source>
</evidence>
<dbReference type="FunFam" id="3.40.50.300:FF:000815">
    <property type="entry name" value="Dynein heavy chain 2, axonemal"/>
    <property type="match status" value="1"/>
</dbReference>
<name>F2U1V3_SALR5</name>
<dbReference type="FunFam" id="3.10.490.20:FF:000008">
    <property type="entry name" value="dynein heavy chain 2, axonemal"/>
    <property type="match status" value="1"/>
</dbReference>
<dbReference type="Pfam" id="PF03028">
    <property type="entry name" value="Dynein_heavy"/>
    <property type="match status" value="1"/>
</dbReference>
<feature type="coiled-coil region" evidence="24">
    <location>
        <begin position="3518"/>
        <end position="3566"/>
    </location>
</feature>
<dbReference type="Pfam" id="PF18199">
    <property type="entry name" value="Dynein_C"/>
    <property type="match status" value="1"/>
</dbReference>
<evidence type="ECO:0000256" key="4">
    <source>
        <dbReference type="ARBA" id="ARBA00022701"/>
    </source>
</evidence>
<dbReference type="Gene3D" id="6.10.140.1060">
    <property type="match status" value="1"/>
</dbReference>
<dbReference type="RefSeq" id="XP_004996809.1">
    <property type="nucleotide sequence ID" value="XM_004996752.1"/>
</dbReference>
<dbReference type="Gene3D" id="1.10.8.1220">
    <property type="match status" value="1"/>
</dbReference>
<keyword evidence="15" id="KW-0966">Cell projection</keyword>
<comment type="similarity">
    <text evidence="2">Belongs to the dynein heavy chain family.</text>
</comment>
<dbReference type="SMART" id="SM00382">
    <property type="entry name" value="AAA"/>
    <property type="match status" value="2"/>
</dbReference>
<evidence type="ECO:0000256" key="16">
    <source>
        <dbReference type="ARBA" id="ARBA00053635"/>
    </source>
</evidence>
<feature type="compositionally biased region" description="Polar residues" evidence="25">
    <location>
        <begin position="1"/>
        <end position="22"/>
    </location>
</feature>
<evidence type="ECO:0000256" key="8">
    <source>
        <dbReference type="ARBA" id="ARBA00022840"/>
    </source>
</evidence>
<dbReference type="SUPFAM" id="SSF52540">
    <property type="entry name" value="P-loop containing nucleoside triphosphate hydrolases"/>
    <property type="match status" value="4"/>
</dbReference>
<dbReference type="OMA" id="ILKNDMQ"/>
<dbReference type="Pfam" id="PF12781">
    <property type="entry name" value="AAA_9"/>
    <property type="match status" value="1"/>
</dbReference>
<feature type="compositionally biased region" description="Polar residues" evidence="25">
    <location>
        <begin position="1088"/>
        <end position="1114"/>
    </location>
</feature>
<dbReference type="FunFam" id="1.20.140.100:FF:000006">
    <property type="entry name" value="dynein heavy chain 2, axonemal"/>
    <property type="match status" value="1"/>
</dbReference>
<proteinExistence type="inferred from homology"/>
<evidence type="ECO:0000256" key="17">
    <source>
        <dbReference type="ARBA" id="ARBA00054075"/>
    </source>
</evidence>
<comment type="function">
    <text evidence="17">Force generating protein of eukaryotic cilia and flagella. Produces force towards the minus ends of microtubules. Dynein has ATPase activity; the force-producing power stroke is thought to occur on release of ADP. Required for assembly of the I1 inner arm complex and its targeting to the appropriate axoneme location. Also required for phototaxis.</text>
</comment>
<dbReference type="GO" id="GO:0008569">
    <property type="term" value="F:minus-end-directed microtubule motor activity"/>
    <property type="evidence" value="ECO:0007669"/>
    <property type="project" value="InterPro"/>
</dbReference>
<evidence type="ECO:0000256" key="6">
    <source>
        <dbReference type="ARBA" id="ARBA00022741"/>
    </source>
</evidence>
<feature type="domain" description="AAA+ ATPase" evidence="26">
    <location>
        <begin position="2024"/>
        <end position="2166"/>
    </location>
</feature>
<dbReference type="FunFam" id="3.40.50.300:FF:000153">
    <property type="entry name" value="Dynein axonemal heavy chain 1"/>
    <property type="match status" value="1"/>
</dbReference>
<dbReference type="GO" id="GO:0045505">
    <property type="term" value="F:dynein intermediate chain binding"/>
    <property type="evidence" value="ECO:0007669"/>
    <property type="project" value="InterPro"/>
</dbReference>
<dbReference type="FunFam" id="1.10.8.1220:FF:000001">
    <property type="entry name" value="Dynein axonemal heavy chain 5"/>
    <property type="match status" value="1"/>
</dbReference>
<feature type="region of interest" description="Disordered" evidence="25">
    <location>
        <begin position="3206"/>
        <end position="3232"/>
    </location>
</feature>
<dbReference type="FunFam" id="1.10.8.710:FF:000001">
    <property type="entry name" value="Dynein axonemal heavy chain 2"/>
    <property type="match status" value="1"/>
</dbReference>
<keyword evidence="6" id="KW-0547">Nucleotide-binding</keyword>
<dbReference type="InterPro" id="IPR003593">
    <property type="entry name" value="AAA+_ATPase"/>
</dbReference>
<dbReference type="Gene3D" id="3.20.180.20">
    <property type="entry name" value="Dynein heavy chain, N-terminal domain 2"/>
    <property type="match status" value="1"/>
</dbReference>
<dbReference type="STRING" id="946362.F2U1V3"/>